<name>A0ABP0J4U1_9DINO</name>
<dbReference type="EMBL" id="CAXAMM010005980">
    <property type="protein sequence ID" value="CAK9009362.1"/>
    <property type="molecule type" value="Genomic_DNA"/>
</dbReference>
<feature type="compositionally biased region" description="Polar residues" evidence="2">
    <location>
        <begin position="1096"/>
        <end position="1111"/>
    </location>
</feature>
<gene>
    <name evidence="4" type="ORF">SCF082_LOCUS10256</name>
</gene>
<evidence type="ECO:0000313" key="4">
    <source>
        <dbReference type="EMBL" id="CAK9009362.1"/>
    </source>
</evidence>
<feature type="region of interest" description="Disordered" evidence="2">
    <location>
        <begin position="1"/>
        <end position="25"/>
    </location>
</feature>
<protein>
    <recommendedName>
        <fullName evidence="3">Helicase ATP-binding domain-containing protein</fullName>
    </recommendedName>
</protein>
<feature type="coiled-coil region" evidence="1">
    <location>
        <begin position="1056"/>
        <end position="1086"/>
    </location>
</feature>
<reference evidence="4 5" key="1">
    <citation type="submission" date="2024-02" db="EMBL/GenBank/DDBJ databases">
        <authorList>
            <person name="Chen Y."/>
            <person name="Shah S."/>
            <person name="Dougan E. K."/>
            <person name="Thang M."/>
            <person name="Chan C."/>
        </authorList>
    </citation>
    <scope>NUCLEOTIDE SEQUENCE [LARGE SCALE GENOMIC DNA]</scope>
</reference>
<sequence>MSEGLKPGELQGETLHPAGGSVNGVRGSARKMMEECVKDQVNEVTWRKGGDDPWSNKHYVLAQIGRDVSFLEQASLELRDDPDVILAAVLQDPFEALRLASEDLRMDANYVKELVRQSKAPWLLKLPGLEHFRDDTAFVERCEKGAGTGLVFTYYDSSTCFMKMRKHFKAINVSVPGGDARDQVVEKLMNEGPQGIATVWFGDEHVFGAYADESKWMHPPHECGRDQVAVPPESERIGMWSCHVQSQKGDFWPATGSKYNCHLGQEYAADFQVVSEETRDQIEDWRLSLSAEGVLLRCLISSAQRPKLGAVTGCEEYEMHKLMATMLKMANAKGQSKGTSAVFPQINQAVRKPYDNGRSAEFLGCERGAANASAVIRRLHPTGVPSVFMDNRTFSAESLDIGTPAPRCLRCDYKGYVRPRWAGRLSVVSLTLCPALGGLSLLRVTSLMESLQEGGPVAQSGEHYAPPPLPSFELQPLTCNSCANGLSLFKREMSLASSQVVDALPLTEYAGEALQNSDKLDVVRSNGLRTSTKATFSEHFAQMLKFLEETSPRDRQPGKLDSELDQFFAMDMDSPSDVESIATNSPLKRKKIGWNDTLLDPLSSVMNGRISGNYTGNLNCPVVIQAWQADSLAFAKQDLCFDSSDVESEQPGQRGLGERGSSLLTRAPGAMEESRLGGRWRAARAGWSDGPAEAMGSASSVEGENCCSVQLRNQARPGECEEALPIWLTEGEIFPECETFRQEACGSSTDASSKSPDQVLVPDDPVNGTSGELPTVAANAEAKSSSEQEPTLREDEKAGKFNQSAVLVPSKEEEPLLSLRNLLPYWQAWGDFAQAEKTARHAALQTLLRDSFCGWHDFAATEKAARHADMQRLLLHGLDTWHANVRLLLRCLHAWRDFAKAEKAERVVKGEKLTEAPPQPPLETEVEETHCQAVPPMGMFAADLTAYWKELQLPAEQIILNEVQKIRPRRLDPKIMKEVKRALRNLEGALEDCATSEESELEIHKKIIQEIENVALLPCLFKNLKDKEWMVKEVLDIKEKWLGKDYVDTLNTKTDLAVLLQQLDKKEEAEQKLREVLTTMQAKNDKLVGKFPEAGSRSSAKDSQTIGGSSTSERVKENFALHFVMNGQASVIDKTGDIAFEGNIRREATFCIISFPGKFASGWDALVAALHGESVACVFLTTPETGLGKHKDDGSGKCWCSQIYGERNFKQFGYLVEMKDPDPEKLKQALENAKCTHAIVVPFHATPEERKAYEEEAKKAWEKYGKVASWGCEWFVVWMEQVKQAVQLGQRLQVVFFPGQRGQGKVAWDELSFRDLWDGVGCGGSQKAEIAYVEAMRKIEGDTWDYDEIDVKRFLFQEFHPNCKVFAEDPTDGSWREGTMVLTIPDSQSSETLSRVAEQAGLQETLKSVLEAMVERSSEGIQVQAPVQSHLRDGTPSLMFQVTTEKVQVAQALRNKVLSGALDLALSKEHSAFAQIHVDQSDFLERYEKSLLTLSKLTDHQEQKLQNLKQLGENLHLTAPAGCGKTFVAIQYALDELKLDDRNSSGQMLFVSLQISLGLYFVRWLAVRHSTLTELSIHEAMNLIMKRIVLLQKPYEDLVTLRIEGNKIVQNTKGENVHTPDFLLAVFDECHELVREGFGHLLDQINAKKKLLLSDQSQCSALNLDEKYPEYARESLSEVVRSTERLVRAASAFQIGETQEVSSIGPDGPALKSFIFERTHNSKEEEMNMYCQYTKKTLSHLAKVYPGLRSLHGRLAMLVPGQRFLDKIKDSLQEQLEVGFRHRRFRLVSFEESLSFVPTKFFEGQEELILLDTIDNARGHEHLMVVCIGLDEEVQGKGAEVDLMTRAKLYVGITRAQHLAMVVNKYVTGGWLEFLATLQFKKEEYRSEVGKEEFRNDDDAANAAALEIRQEVKEYSVDDQLDAAPDLQQDAQEYYGEAPEEVEMSSNSVWDPSENEIESKIYQLKFDPIDRVKAGWSRCDFNR</sequence>
<feature type="domain" description="Helicase ATP-binding" evidence="3">
    <location>
        <begin position="1506"/>
        <end position="1654"/>
    </location>
</feature>
<keyword evidence="5" id="KW-1185">Reference proteome</keyword>
<proteinExistence type="predicted"/>
<organism evidence="4 5">
    <name type="scientific">Durusdinium trenchii</name>
    <dbReference type="NCBI Taxonomy" id="1381693"/>
    <lineage>
        <taxon>Eukaryota</taxon>
        <taxon>Sar</taxon>
        <taxon>Alveolata</taxon>
        <taxon>Dinophyceae</taxon>
        <taxon>Suessiales</taxon>
        <taxon>Symbiodiniaceae</taxon>
        <taxon>Durusdinium</taxon>
    </lineage>
</organism>
<evidence type="ECO:0000259" key="3">
    <source>
        <dbReference type="PROSITE" id="PS51192"/>
    </source>
</evidence>
<comment type="caution">
    <text evidence="4">The sequence shown here is derived from an EMBL/GenBank/DDBJ whole genome shotgun (WGS) entry which is preliminary data.</text>
</comment>
<feature type="compositionally biased region" description="Polar residues" evidence="2">
    <location>
        <begin position="745"/>
        <end position="756"/>
    </location>
</feature>
<accession>A0ABP0J4U1</accession>
<feature type="region of interest" description="Disordered" evidence="2">
    <location>
        <begin position="1090"/>
        <end position="1111"/>
    </location>
</feature>
<dbReference type="SUPFAM" id="SSF52540">
    <property type="entry name" value="P-loop containing nucleoside triphosphate hydrolases"/>
    <property type="match status" value="1"/>
</dbReference>
<dbReference type="InterPro" id="IPR011990">
    <property type="entry name" value="TPR-like_helical_dom_sf"/>
</dbReference>
<dbReference type="Gene3D" id="3.40.50.300">
    <property type="entry name" value="P-loop containing nucleotide triphosphate hydrolases"/>
    <property type="match status" value="1"/>
</dbReference>
<dbReference type="Gene3D" id="1.25.40.10">
    <property type="entry name" value="Tetratricopeptide repeat domain"/>
    <property type="match status" value="1"/>
</dbReference>
<evidence type="ECO:0000313" key="5">
    <source>
        <dbReference type="Proteomes" id="UP001642464"/>
    </source>
</evidence>
<dbReference type="Pfam" id="PF00270">
    <property type="entry name" value="DEAD"/>
    <property type="match status" value="1"/>
</dbReference>
<dbReference type="InterPro" id="IPR014001">
    <property type="entry name" value="Helicase_ATP-bd"/>
</dbReference>
<dbReference type="InterPro" id="IPR027417">
    <property type="entry name" value="P-loop_NTPase"/>
</dbReference>
<keyword evidence="1" id="KW-0175">Coiled coil</keyword>
<dbReference type="PROSITE" id="PS51192">
    <property type="entry name" value="HELICASE_ATP_BIND_1"/>
    <property type="match status" value="1"/>
</dbReference>
<dbReference type="Proteomes" id="UP001642464">
    <property type="component" value="Unassembled WGS sequence"/>
</dbReference>
<evidence type="ECO:0000256" key="2">
    <source>
        <dbReference type="SAM" id="MobiDB-lite"/>
    </source>
</evidence>
<evidence type="ECO:0000256" key="1">
    <source>
        <dbReference type="SAM" id="Coils"/>
    </source>
</evidence>
<dbReference type="InterPro" id="IPR011545">
    <property type="entry name" value="DEAD/DEAH_box_helicase_dom"/>
</dbReference>
<feature type="compositionally biased region" description="Basic and acidic residues" evidence="2">
    <location>
        <begin position="784"/>
        <end position="799"/>
    </location>
</feature>
<feature type="region of interest" description="Disordered" evidence="2">
    <location>
        <begin position="745"/>
        <end position="800"/>
    </location>
</feature>